<keyword evidence="2" id="KW-0132">Cell division</keyword>
<evidence type="ECO:0000313" key="2">
    <source>
        <dbReference type="EMBL" id="PRP96139.1"/>
    </source>
</evidence>
<keyword evidence="2" id="KW-0131">Cell cycle</keyword>
<sequence>MSLLRRRRPPEPAVAEPTTSVVVLPRSRRRGPAGNVAAERLRRKQAKVEVQDGRPHGWGRAEDPDAESREKFSFLARRRANGTPLLLFTVLAVLTGVGLARVESRIEILDVANEITELSGDQQRLLDRKRRLETERAYLRRPARVSDQATERLGMEPAPPERIQRIELLPAALPEPEADVESERPNP</sequence>
<dbReference type="GO" id="GO:0051301">
    <property type="term" value="P:cell division"/>
    <property type="evidence" value="ECO:0007669"/>
    <property type="project" value="UniProtKB-KW"/>
</dbReference>
<dbReference type="Proteomes" id="UP000238823">
    <property type="component" value="Unassembled WGS sequence"/>
</dbReference>
<accession>A0A2S9XTE6</accession>
<organism evidence="2 3">
    <name type="scientific">Enhygromyxa salina</name>
    <dbReference type="NCBI Taxonomy" id="215803"/>
    <lineage>
        <taxon>Bacteria</taxon>
        <taxon>Pseudomonadati</taxon>
        <taxon>Myxococcota</taxon>
        <taxon>Polyangia</taxon>
        <taxon>Nannocystales</taxon>
        <taxon>Nannocystaceae</taxon>
        <taxon>Enhygromyxa</taxon>
    </lineage>
</organism>
<feature type="region of interest" description="Disordered" evidence="1">
    <location>
        <begin position="27"/>
        <end position="65"/>
    </location>
</feature>
<feature type="compositionally biased region" description="Basic and acidic residues" evidence="1">
    <location>
        <begin position="46"/>
        <end position="65"/>
    </location>
</feature>
<protein>
    <submittedName>
        <fullName evidence="2">Cell division protein FtsL</fullName>
    </submittedName>
</protein>
<reference evidence="2 3" key="1">
    <citation type="submission" date="2018-03" db="EMBL/GenBank/DDBJ databases">
        <title>Draft Genome Sequences of the Obligatory Marine Myxobacteria Enhygromyxa salina SWB007.</title>
        <authorList>
            <person name="Poehlein A."/>
            <person name="Moghaddam J.A."/>
            <person name="Harms H."/>
            <person name="Alanjari M."/>
            <person name="Koenig G.M."/>
            <person name="Daniel R."/>
            <person name="Schaeberle T.F."/>
        </authorList>
    </citation>
    <scope>NUCLEOTIDE SEQUENCE [LARGE SCALE GENOMIC DNA]</scope>
    <source>
        <strain evidence="2 3">SWB007</strain>
    </source>
</reference>
<evidence type="ECO:0000256" key="1">
    <source>
        <dbReference type="SAM" id="MobiDB-lite"/>
    </source>
</evidence>
<evidence type="ECO:0000313" key="3">
    <source>
        <dbReference type="Proteomes" id="UP000238823"/>
    </source>
</evidence>
<name>A0A2S9XTE6_9BACT</name>
<comment type="caution">
    <text evidence="2">The sequence shown here is derived from an EMBL/GenBank/DDBJ whole genome shotgun (WGS) entry which is preliminary data.</text>
</comment>
<dbReference type="EMBL" id="PVNL01000135">
    <property type="protein sequence ID" value="PRP96139.1"/>
    <property type="molecule type" value="Genomic_DNA"/>
</dbReference>
<proteinExistence type="predicted"/>
<gene>
    <name evidence="2" type="primary">ftsL</name>
    <name evidence="2" type="ORF">ENSA7_69530</name>
</gene>
<dbReference type="AlphaFoldDB" id="A0A2S9XTE6"/>